<protein>
    <submittedName>
        <fullName evidence="2">Uncharacterized protein</fullName>
    </submittedName>
</protein>
<feature type="compositionally biased region" description="Polar residues" evidence="1">
    <location>
        <begin position="77"/>
        <end position="94"/>
    </location>
</feature>
<feature type="region of interest" description="Disordered" evidence="1">
    <location>
        <begin position="175"/>
        <end position="321"/>
    </location>
</feature>
<feature type="region of interest" description="Disordered" evidence="1">
    <location>
        <begin position="1"/>
        <end position="104"/>
    </location>
</feature>
<feature type="compositionally biased region" description="Polar residues" evidence="1">
    <location>
        <begin position="232"/>
        <end position="243"/>
    </location>
</feature>
<accession>A0A9P0AX04</accession>
<feature type="compositionally biased region" description="Low complexity" evidence="1">
    <location>
        <begin position="1"/>
        <end position="24"/>
    </location>
</feature>
<organism evidence="2 3">
    <name type="scientific">Brassicogethes aeneus</name>
    <name type="common">Rape pollen beetle</name>
    <name type="synonym">Meligethes aeneus</name>
    <dbReference type="NCBI Taxonomy" id="1431903"/>
    <lineage>
        <taxon>Eukaryota</taxon>
        <taxon>Metazoa</taxon>
        <taxon>Ecdysozoa</taxon>
        <taxon>Arthropoda</taxon>
        <taxon>Hexapoda</taxon>
        <taxon>Insecta</taxon>
        <taxon>Pterygota</taxon>
        <taxon>Neoptera</taxon>
        <taxon>Endopterygota</taxon>
        <taxon>Coleoptera</taxon>
        <taxon>Polyphaga</taxon>
        <taxon>Cucujiformia</taxon>
        <taxon>Nitidulidae</taxon>
        <taxon>Meligethinae</taxon>
        <taxon>Brassicogethes</taxon>
    </lineage>
</organism>
<sequence length="321" mass="35557">MSIVTTPTTSNSTKVSTKTKPSTPIGYKTLRDPPKSWNSQISKANISKTPQDVSLKNVKPAKFFKMRNNMPRFLGNPVNNKPKSSPSQSATLTSPKPAKPNLSFTPPNPYIPNLTSPTLDPNQFHFYPPQQHASLPAFDPRILNAYHNFWYGPRFGFGNPAAAMANLTLDLNQQQRGKAQAQTSHETPAPTKMTIATTTAQITSKLSLKKPNKEGTKSEKSLHTTVEKLLVQNRTKQNLNTKENNSEEGPSKTPNNKEEQKVVVEKEKSTSQSTVCSEKVKDEPKQKNNSNSDLKLSEKDTKKNISDKIEQNSVGESKNTV</sequence>
<feature type="compositionally biased region" description="Basic and acidic residues" evidence="1">
    <location>
        <begin position="211"/>
        <end position="226"/>
    </location>
</feature>
<name>A0A9P0AX04_BRAAE</name>
<feature type="compositionally biased region" description="Polar residues" evidence="1">
    <location>
        <begin position="194"/>
        <end position="206"/>
    </location>
</feature>
<evidence type="ECO:0000256" key="1">
    <source>
        <dbReference type="SAM" id="MobiDB-lite"/>
    </source>
</evidence>
<feature type="compositionally biased region" description="Polar residues" evidence="1">
    <location>
        <begin position="36"/>
        <end position="54"/>
    </location>
</feature>
<reference evidence="2" key="1">
    <citation type="submission" date="2021-12" db="EMBL/GenBank/DDBJ databases">
        <authorList>
            <person name="King R."/>
        </authorList>
    </citation>
    <scope>NUCLEOTIDE SEQUENCE</scope>
</reference>
<gene>
    <name evidence="2" type="ORF">MELIAE_LOCUS2470</name>
</gene>
<feature type="compositionally biased region" description="Polar residues" evidence="1">
    <location>
        <begin position="311"/>
        <end position="321"/>
    </location>
</feature>
<dbReference type="AlphaFoldDB" id="A0A9P0AX04"/>
<dbReference type="Proteomes" id="UP001154078">
    <property type="component" value="Chromosome 11"/>
</dbReference>
<evidence type="ECO:0000313" key="3">
    <source>
        <dbReference type="Proteomes" id="UP001154078"/>
    </source>
</evidence>
<dbReference type="EMBL" id="OV121142">
    <property type="protein sequence ID" value="CAH0549273.1"/>
    <property type="molecule type" value="Genomic_DNA"/>
</dbReference>
<evidence type="ECO:0000313" key="2">
    <source>
        <dbReference type="EMBL" id="CAH0549273.1"/>
    </source>
</evidence>
<proteinExistence type="predicted"/>
<feature type="compositionally biased region" description="Basic and acidic residues" evidence="1">
    <location>
        <begin position="295"/>
        <end position="310"/>
    </location>
</feature>
<feature type="compositionally biased region" description="Polar residues" evidence="1">
    <location>
        <begin position="175"/>
        <end position="186"/>
    </location>
</feature>
<keyword evidence="3" id="KW-1185">Reference proteome</keyword>
<feature type="compositionally biased region" description="Basic and acidic residues" evidence="1">
    <location>
        <begin position="255"/>
        <end position="269"/>
    </location>
</feature>